<feature type="transmembrane region" description="Helical" evidence="6">
    <location>
        <begin position="355"/>
        <end position="374"/>
    </location>
</feature>
<feature type="transmembrane region" description="Helical" evidence="6">
    <location>
        <begin position="321"/>
        <end position="343"/>
    </location>
</feature>
<evidence type="ECO:0000256" key="2">
    <source>
        <dbReference type="ARBA" id="ARBA00022475"/>
    </source>
</evidence>
<keyword evidence="2 6" id="KW-1003">Cell membrane</keyword>
<feature type="transmembrane region" description="Helical" evidence="6">
    <location>
        <begin position="253"/>
        <end position="278"/>
    </location>
</feature>
<keyword evidence="8" id="KW-1185">Reference proteome</keyword>
<keyword evidence="6" id="KW-0813">Transport</keyword>
<evidence type="ECO:0000313" key="7">
    <source>
        <dbReference type="EMBL" id="TPE59053.1"/>
    </source>
</evidence>
<keyword evidence="6" id="KW-0406">Ion transport</keyword>
<keyword evidence="6" id="KW-0915">Sodium</keyword>
<sequence>MFRKIPTEAWPGIVLLLSAVVAMVLANSVWAPLQSDFLQSVGTVSFRSLIISMTLAEWVKNLLMAVFFFYVGLELKRELMEGALSSVSTAMLPLIAALGGVICPALIYLALNHSNGFQHGWAIPTATDIAFALGVVALLGSRVPPAMKIFLLAIAVVDDLIAILVIAFFYTDTLHPGWLAGVAVFYVPMLILGRYRRNWHGLYMLLAMPMWVCMQMSGVNPTIAGVLAALAIPMRNAEGRSLLIDLEHSMRPYVHYGVMPAFALASAGAAVGTGFAAAVTHPVSIGIGLGLLLGKPIGITLGTLLGSLLLKAKRPGSLPSIIGMGFVAGIGFTMSLFIGKLAFHGGGVELAVKMGVYGGSLLSALIGLGILAFVHREPVRDADEADIFTGGGDSSHFR</sequence>
<dbReference type="PANTHER" id="PTHR30341:SF0">
    <property type="entry name" value="NA(+)_H(+) ANTIPORTER NHAA"/>
    <property type="match status" value="1"/>
</dbReference>
<feature type="transmembrane region" description="Helical" evidence="6">
    <location>
        <begin position="12"/>
        <end position="30"/>
    </location>
</feature>
<feature type="transmembrane region" description="Helical" evidence="6">
    <location>
        <begin position="50"/>
        <end position="71"/>
    </location>
</feature>
<keyword evidence="4 6" id="KW-1133">Transmembrane helix</keyword>
<feature type="transmembrane region" description="Helical" evidence="6">
    <location>
        <begin position="83"/>
        <end position="109"/>
    </location>
</feature>
<dbReference type="Gene3D" id="1.20.1530.10">
    <property type="entry name" value="Na+/H+ antiporter like domain"/>
    <property type="match status" value="1"/>
</dbReference>
<dbReference type="EMBL" id="VFSU01000032">
    <property type="protein sequence ID" value="TPE59053.1"/>
    <property type="molecule type" value="Genomic_DNA"/>
</dbReference>
<comment type="similarity">
    <text evidence="6">Belongs to the NhaA Na(+)/H(+) (TC 2.A.33) antiporter family.</text>
</comment>
<keyword evidence="6" id="KW-0050">Antiport</keyword>
<evidence type="ECO:0000313" key="8">
    <source>
        <dbReference type="Proteomes" id="UP000319897"/>
    </source>
</evidence>
<evidence type="ECO:0000256" key="6">
    <source>
        <dbReference type="HAMAP-Rule" id="MF_01844"/>
    </source>
</evidence>
<comment type="caution">
    <text evidence="7">The sequence shown here is derived from an EMBL/GenBank/DDBJ whole genome shotgun (WGS) entry which is preliminary data.</text>
</comment>
<keyword evidence="6" id="KW-0739">Sodium transport</keyword>
<accession>A0A501XFF7</accession>
<organism evidence="7 8">
    <name type="scientific">Sandaracinobacter neustonicus</name>
    <dbReference type="NCBI Taxonomy" id="1715348"/>
    <lineage>
        <taxon>Bacteria</taxon>
        <taxon>Pseudomonadati</taxon>
        <taxon>Pseudomonadota</taxon>
        <taxon>Alphaproteobacteria</taxon>
        <taxon>Sphingomonadales</taxon>
        <taxon>Sphingosinicellaceae</taxon>
        <taxon>Sandaracinobacter</taxon>
    </lineage>
</organism>
<dbReference type="OrthoDB" id="9808135at2"/>
<feature type="transmembrane region" description="Helical" evidence="6">
    <location>
        <begin position="121"/>
        <end position="140"/>
    </location>
</feature>
<dbReference type="InterPro" id="IPR004670">
    <property type="entry name" value="NhaA"/>
</dbReference>
<keyword evidence="5 6" id="KW-0472">Membrane</keyword>
<gene>
    <name evidence="6 7" type="primary">nhaA</name>
    <name evidence="7" type="ORF">FJQ54_14740</name>
</gene>
<dbReference type="Proteomes" id="UP000319897">
    <property type="component" value="Unassembled WGS sequence"/>
</dbReference>
<comment type="catalytic activity">
    <reaction evidence="6">
        <text>Na(+)(in) + 2 H(+)(out) = Na(+)(out) + 2 H(+)(in)</text>
        <dbReference type="Rhea" id="RHEA:29251"/>
        <dbReference type="ChEBI" id="CHEBI:15378"/>
        <dbReference type="ChEBI" id="CHEBI:29101"/>
    </reaction>
</comment>
<evidence type="ECO:0000256" key="3">
    <source>
        <dbReference type="ARBA" id="ARBA00022692"/>
    </source>
</evidence>
<dbReference type="RefSeq" id="WP_140929188.1">
    <property type="nucleotide sequence ID" value="NZ_VFSU01000032.1"/>
</dbReference>
<reference evidence="7 8" key="1">
    <citation type="submission" date="2019-06" db="EMBL/GenBank/DDBJ databases">
        <authorList>
            <person name="Lee I."/>
            <person name="Jang G.I."/>
            <person name="Hwang C.Y."/>
        </authorList>
    </citation>
    <scope>NUCLEOTIDE SEQUENCE [LARGE SCALE GENOMIC DNA]</scope>
    <source>
        <strain evidence="7 8">PAMC 28131</strain>
    </source>
</reference>
<evidence type="ECO:0000256" key="4">
    <source>
        <dbReference type="ARBA" id="ARBA00022989"/>
    </source>
</evidence>
<dbReference type="Pfam" id="PF06965">
    <property type="entry name" value="Na_H_antiport_1"/>
    <property type="match status" value="1"/>
</dbReference>
<dbReference type="AlphaFoldDB" id="A0A501XFF7"/>
<feature type="transmembrane region" description="Helical" evidence="6">
    <location>
        <begin position="149"/>
        <end position="170"/>
    </location>
</feature>
<name>A0A501XFF7_9SPHN</name>
<proteinExistence type="inferred from homology"/>
<feature type="transmembrane region" description="Helical" evidence="6">
    <location>
        <begin position="285"/>
        <end position="309"/>
    </location>
</feature>
<feature type="transmembrane region" description="Helical" evidence="6">
    <location>
        <begin position="176"/>
        <end position="193"/>
    </location>
</feature>
<dbReference type="HAMAP" id="MF_01844">
    <property type="entry name" value="NhaA"/>
    <property type="match status" value="1"/>
</dbReference>
<evidence type="ECO:0000256" key="5">
    <source>
        <dbReference type="ARBA" id="ARBA00023136"/>
    </source>
</evidence>
<dbReference type="NCBIfam" id="TIGR00773">
    <property type="entry name" value="NhaA"/>
    <property type="match status" value="1"/>
</dbReference>
<protein>
    <recommendedName>
        <fullName evidence="6">Na(+)/H(+) antiporter NhaA</fullName>
    </recommendedName>
    <alternativeName>
        <fullName evidence="6">Sodium/proton antiporter NhaA</fullName>
    </alternativeName>
</protein>
<evidence type="ECO:0000256" key="1">
    <source>
        <dbReference type="ARBA" id="ARBA00004429"/>
    </source>
</evidence>
<dbReference type="GO" id="GO:0006885">
    <property type="term" value="P:regulation of pH"/>
    <property type="evidence" value="ECO:0007669"/>
    <property type="project" value="UniProtKB-UniRule"/>
</dbReference>
<dbReference type="GO" id="GO:0015385">
    <property type="term" value="F:sodium:proton antiporter activity"/>
    <property type="evidence" value="ECO:0007669"/>
    <property type="project" value="UniProtKB-UniRule"/>
</dbReference>
<comment type="subcellular location">
    <subcellularLocation>
        <location evidence="1">Cell inner membrane</location>
        <topology evidence="1">Multi-pass membrane protein</topology>
    </subcellularLocation>
    <subcellularLocation>
        <location evidence="6">Cell membrane</location>
        <topology evidence="6">Multi-pass membrane protein</topology>
    </subcellularLocation>
</comment>
<comment type="function">
    <text evidence="6">Na(+)/H(+) antiporter that extrudes sodium in exchange for external protons.</text>
</comment>
<dbReference type="GO" id="GO:0005886">
    <property type="term" value="C:plasma membrane"/>
    <property type="evidence" value="ECO:0007669"/>
    <property type="project" value="UniProtKB-SubCell"/>
</dbReference>
<dbReference type="InterPro" id="IPR023171">
    <property type="entry name" value="Na/H_antiporter_dom_sf"/>
</dbReference>
<keyword evidence="3 6" id="KW-0812">Transmembrane</keyword>
<dbReference type="PANTHER" id="PTHR30341">
    <property type="entry name" value="SODIUM ION/PROTON ANTIPORTER NHAA-RELATED"/>
    <property type="match status" value="1"/>
</dbReference>